<dbReference type="SUPFAM" id="SSF53901">
    <property type="entry name" value="Thiolase-like"/>
    <property type="match status" value="1"/>
</dbReference>
<accession>A0A363NVQ5</accession>
<proteinExistence type="predicted"/>
<sequence>MQKVYINGSSVAVINSAQLDTTEQWIKINLPKIDSELVPPAATRRMSKAVKMGIICGMEAMRQADCPNPDGILVGTGKGCLVDSDKFLKAIIEQKEDFLSPTAFIQSTHNTVAGQIALLTKNSGYNMTYSQGRISFESAALDAYIQLTMNERASLLVGAVDELSDISIEVNQAIGEDQVNDTNGIQTEGAGFFVFSNQKDSHTLGELKDIDIYRNTAGHSSEKHIGEFLKRNQLTINQIEAIIYSSTTVEAPFNTVSPTLEKISKIKYNSQTGIFDTDIVFAFDLALKRLNDQTFSTSISLNEGKKQHDRNILICNFGEQNSLMLLSRC</sequence>
<gene>
    <name evidence="2" type="ORF">DCO56_07885</name>
</gene>
<dbReference type="Proteomes" id="UP000250831">
    <property type="component" value="Unassembled WGS sequence"/>
</dbReference>
<dbReference type="Gene3D" id="3.40.47.10">
    <property type="match status" value="1"/>
</dbReference>
<dbReference type="InterPro" id="IPR016039">
    <property type="entry name" value="Thiolase-like"/>
</dbReference>
<protein>
    <recommendedName>
        <fullName evidence="1">Beta-ketoacyl synthase-like N-terminal domain-containing protein</fullName>
    </recommendedName>
</protein>
<reference evidence="2 3" key="1">
    <citation type="submission" date="2018-04" db="EMBL/GenBank/DDBJ databases">
        <title>Sphingobacterium sp. M46 Genome.</title>
        <authorList>
            <person name="Cheng J."/>
            <person name="Li Y."/>
        </authorList>
    </citation>
    <scope>NUCLEOTIDE SEQUENCE [LARGE SCALE GENOMIC DNA]</scope>
    <source>
        <strain evidence="2 3">M46</strain>
    </source>
</reference>
<dbReference type="OrthoDB" id="1404523at2"/>
<evidence type="ECO:0000259" key="1">
    <source>
        <dbReference type="Pfam" id="PF13723"/>
    </source>
</evidence>
<organism evidence="2 3">
    <name type="scientific">Sphingobacterium athyrii</name>
    <dbReference type="NCBI Taxonomy" id="2152717"/>
    <lineage>
        <taxon>Bacteria</taxon>
        <taxon>Pseudomonadati</taxon>
        <taxon>Bacteroidota</taxon>
        <taxon>Sphingobacteriia</taxon>
        <taxon>Sphingobacteriales</taxon>
        <taxon>Sphingobacteriaceae</taxon>
        <taxon>Sphingobacterium</taxon>
    </lineage>
</organism>
<evidence type="ECO:0000313" key="3">
    <source>
        <dbReference type="Proteomes" id="UP000250831"/>
    </source>
</evidence>
<dbReference type="GO" id="GO:0016746">
    <property type="term" value="F:acyltransferase activity"/>
    <property type="evidence" value="ECO:0007669"/>
    <property type="project" value="InterPro"/>
</dbReference>
<feature type="domain" description="Beta-ketoacyl synthase-like N-terminal" evidence="1">
    <location>
        <begin position="24"/>
        <end position="159"/>
    </location>
</feature>
<dbReference type="InterPro" id="IPR014030">
    <property type="entry name" value="Ketoacyl_synth_N"/>
</dbReference>
<dbReference type="Pfam" id="PF13723">
    <property type="entry name" value="Ketoacyl-synt_2"/>
    <property type="match status" value="1"/>
</dbReference>
<dbReference type="RefSeq" id="WP_108633205.1">
    <property type="nucleotide sequence ID" value="NZ_QCXX01000002.1"/>
</dbReference>
<keyword evidence="3" id="KW-1185">Reference proteome</keyword>
<dbReference type="EMBL" id="QCXX01000002">
    <property type="protein sequence ID" value="PUV24869.1"/>
    <property type="molecule type" value="Genomic_DNA"/>
</dbReference>
<comment type="caution">
    <text evidence="2">The sequence shown here is derived from an EMBL/GenBank/DDBJ whole genome shotgun (WGS) entry which is preliminary data.</text>
</comment>
<name>A0A363NVQ5_9SPHI</name>
<evidence type="ECO:0000313" key="2">
    <source>
        <dbReference type="EMBL" id="PUV24869.1"/>
    </source>
</evidence>
<dbReference type="AlphaFoldDB" id="A0A363NVQ5"/>